<dbReference type="EMBL" id="VDEM01000001">
    <property type="protein sequence ID" value="KAF0826159.1"/>
    <property type="molecule type" value="Genomic_DNA"/>
</dbReference>
<dbReference type="Proteomes" id="UP000465778">
    <property type="component" value="Unassembled WGS sequence"/>
</dbReference>
<feature type="transmembrane region" description="Helical" evidence="1">
    <location>
        <begin position="125"/>
        <end position="145"/>
    </location>
</feature>
<dbReference type="AlphaFoldDB" id="A0A800NGV4"/>
<dbReference type="OrthoDB" id="4187110at2"/>
<gene>
    <name evidence="2" type="ORF">KIS1582_0298</name>
</gene>
<comment type="caution">
    <text evidence="2">The sequence shown here is derived from an EMBL/GenBank/DDBJ whole genome shotgun (WGS) entry which is preliminary data.</text>
</comment>
<sequence>MKQWVTLLKKEMLELARNFKWIWVPLTFILITVKEPLTLYYLPQIIDSLGGLPEGAVIELPVPSGGEALAASLSQINTLGVLIIVLIAMGSISSERKSGVAGLILVKPVSYAGFVTAKWTSLMMLIWLSYFLGYFLSWYYVGILFEFIPFSHFLQSFFVYGIWLTLIITIVILLNTFIISPGAVGFISIGIIVIVTLLSTSLSHLLEWSPALLSAYTNTFIMGGNFPDELLPSIIVSVITIALSMLASIAIFKRRELA</sequence>
<evidence type="ECO:0000313" key="3">
    <source>
        <dbReference type="Proteomes" id="UP000465778"/>
    </source>
</evidence>
<organism evidence="2 3">
    <name type="scientific">Cytobacillus firmus</name>
    <name type="common">Bacillus firmus</name>
    <dbReference type="NCBI Taxonomy" id="1399"/>
    <lineage>
        <taxon>Bacteria</taxon>
        <taxon>Bacillati</taxon>
        <taxon>Bacillota</taxon>
        <taxon>Bacilli</taxon>
        <taxon>Bacillales</taxon>
        <taxon>Bacillaceae</taxon>
        <taxon>Cytobacillus</taxon>
    </lineage>
</organism>
<feature type="transmembrane region" description="Helical" evidence="1">
    <location>
        <begin position="186"/>
        <end position="206"/>
    </location>
</feature>
<keyword evidence="1" id="KW-0812">Transmembrane</keyword>
<feature type="transmembrane region" description="Helical" evidence="1">
    <location>
        <begin position="230"/>
        <end position="252"/>
    </location>
</feature>
<protein>
    <recommendedName>
        <fullName evidence="4">ABC-2 type transport system permease protein</fullName>
    </recommendedName>
</protein>
<evidence type="ECO:0008006" key="4">
    <source>
        <dbReference type="Google" id="ProtNLM"/>
    </source>
</evidence>
<proteinExistence type="predicted"/>
<reference evidence="2 3" key="1">
    <citation type="journal article" date="2020" name="G3 (Bethesda)">
        <title>Whole Genome Sequencing and Comparative Genomics of Two Nematicidal Bacillus Strains Reveals a Wide Range of Possible Virulence Factors.</title>
        <authorList>
            <person name="Susic N."/>
            <person name="Janezic S."/>
            <person name="Rupnik M."/>
            <person name="Geric Stare B."/>
        </authorList>
    </citation>
    <scope>NUCLEOTIDE SEQUENCE [LARGE SCALE GENOMIC DNA]</scope>
    <source>
        <strain evidence="2 3">I-1582</strain>
    </source>
</reference>
<feature type="transmembrane region" description="Helical" evidence="1">
    <location>
        <begin position="68"/>
        <end position="89"/>
    </location>
</feature>
<dbReference type="RefSeq" id="WP_159344028.1">
    <property type="nucleotide sequence ID" value="NZ_JBALOT010000016.1"/>
</dbReference>
<evidence type="ECO:0000313" key="2">
    <source>
        <dbReference type="EMBL" id="KAF0826159.1"/>
    </source>
</evidence>
<evidence type="ECO:0000256" key="1">
    <source>
        <dbReference type="SAM" id="Phobius"/>
    </source>
</evidence>
<keyword evidence="1" id="KW-0472">Membrane</keyword>
<dbReference type="PANTHER" id="PTHR43471">
    <property type="entry name" value="ABC TRANSPORTER PERMEASE"/>
    <property type="match status" value="1"/>
</dbReference>
<name>A0A800NGV4_CYTFI</name>
<keyword evidence="1" id="KW-1133">Transmembrane helix</keyword>
<accession>A0A800NGV4</accession>
<feature type="transmembrane region" description="Helical" evidence="1">
    <location>
        <begin position="157"/>
        <end position="179"/>
    </location>
</feature>
<feature type="transmembrane region" description="Helical" evidence="1">
    <location>
        <begin position="21"/>
        <end position="42"/>
    </location>
</feature>